<proteinExistence type="predicted"/>
<evidence type="ECO:0000313" key="1">
    <source>
        <dbReference type="EMBL" id="KAJ1890336.1"/>
    </source>
</evidence>
<keyword evidence="2" id="KW-1185">Reference proteome</keyword>
<organism evidence="1 2">
    <name type="scientific">Kickxella alabastrina</name>
    <dbReference type="NCBI Taxonomy" id="61397"/>
    <lineage>
        <taxon>Eukaryota</taxon>
        <taxon>Fungi</taxon>
        <taxon>Fungi incertae sedis</taxon>
        <taxon>Zoopagomycota</taxon>
        <taxon>Kickxellomycotina</taxon>
        <taxon>Kickxellomycetes</taxon>
        <taxon>Kickxellales</taxon>
        <taxon>Kickxellaceae</taxon>
        <taxon>Kickxella</taxon>
    </lineage>
</organism>
<comment type="caution">
    <text evidence="1">The sequence shown here is derived from an EMBL/GenBank/DDBJ whole genome shotgun (WGS) entry which is preliminary data.</text>
</comment>
<dbReference type="EMBL" id="JANBPG010001361">
    <property type="protein sequence ID" value="KAJ1890336.1"/>
    <property type="molecule type" value="Genomic_DNA"/>
</dbReference>
<gene>
    <name evidence="1" type="ORF">LPJ66_007540</name>
</gene>
<evidence type="ECO:0000313" key="2">
    <source>
        <dbReference type="Proteomes" id="UP001150581"/>
    </source>
</evidence>
<name>A0ACC1IEP2_9FUNG</name>
<protein>
    <submittedName>
        <fullName evidence="1">Uncharacterized protein</fullName>
    </submittedName>
</protein>
<dbReference type="Proteomes" id="UP001150581">
    <property type="component" value="Unassembled WGS sequence"/>
</dbReference>
<sequence>MRVLSLALLVAAAVVPAAAGVASTPEATIPSKSPVRRPRQIKREVSRIIGGVEAPSDEYKFITYLETSSVLFGGSICTGSLIASNVILTAAHCVFATDTIKYSAAQIQAGFTHDMPDPTLAFHGYNISKVIAHPGFTMEGLNDDIAVLILKTPVVDSMVTKVKVYTGDFYLDTPLGAAGFGMVDPLNSTVSPDVLMKVDLRVGSDEFCEKNTVDYNRKYLICTDGTAGKDTCYGDSGGPLITPVDNGSDGFALLGITSFGSDNEDNPDGICAMAGASGFYTRAATYVNWIAQVANLNVTDFTITNKTAHMDEGSHSIDSESESELSNVEEDGEGKSATNPITSVTDGVKSNAESSSSGADSIKFMSVGATVLAVLGAAVSASLF</sequence>
<reference evidence="1" key="1">
    <citation type="submission" date="2022-07" db="EMBL/GenBank/DDBJ databases">
        <title>Phylogenomic reconstructions and comparative analyses of Kickxellomycotina fungi.</title>
        <authorList>
            <person name="Reynolds N.K."/>
            <person name="Stajich J.E."/>
            <person name="Barry K."/>
            <person name="Grigoriev I.V."/>
            <person name="Crous P."/>
            <person name="Smith M.E."/>
        </authorList>
    </citation>
    <scope>NUCLEOTIDE SEQUENCE</scope>
    <source>
        <strain evidence="1">Benny 63K</strain>
    </source>
</reference>
<accession>A0ACC1IEP2</accession>